<feature type="transmembrane region" description="Helical" evidence="1">
    <location>
        <begin position="6"/>
        <end position="25"/>
    </location>
</feature>
<keyword evidence="1" id="KW-1133">Transmembrane helix</keyword>
<gene>
    <name evidence="2" type="ORF">METZ01_LOCUS52915</name>
</gene>
<accession>A0A381S9S7</accession>
<proteinExistence type="predicted"/>
<dbReference type="EMBL" id="UINC01002764">
    <property type="protein sequence ID" value="SVA00061.1"/>
    <property type="molecule type" value="Genomic_DNA"/>
</dbReference>
<evidence type="ECO:0000313" key="2">
    <source>
        <dbReference type="EMBL" id="SVA00061.1"/>
    </source>
</evidence>
<keyword evidence="1" id="KW-0812">Transmembrane</keyword>
<evidence type="ECO:0000256" key="1">
    <source>
        <dbReference type="SAM" id="Phobius"/>
    </source>
</evidence>
<reference evidence="2" key="1">
    <citation type="submission" date="2018-05" db="EMBL/GenBank/DDBJ databases">
        <authorList>
            <person name="Lanie J.A."/>
            <person name="Ng W.-L."/>
            <person name="Kazmierczak K.M."/>
            <person name="Andrzejewski T.M."/>
            <person name="Davidsen T.M."/>
            <person name="Wayne K.J."/>
            <person name="Tettelin H."/>
            <person name="Glass J.I."/>
            <person name="Rusch D."/>
            <person name="Podicherti R."/>
            <person name="Tsui H.-C.T."/>
            <person name="Winkler M.E."/>
        </authorList>
    </citation>
    <scope>NUCLEOTIDE SEQUENCE</scope>
</reference>
<dbReference type="AlphaFoldDB" id="A0A381S9S7"/>
<keyword evidence="1" id="KW-0472">Membrane</keyword>
<protein>
    <submittedName>
        <fullName evidence="2">Uncharacterized protein</fullName>
    </submittedName>
</protein>
<organism evidence="2">
    <name type="scientific">marine metagenome</name>
    <dbReference type="NCBI Taxonomy" id="408172"/>
    <lineage>
        <taxon>unclassified sequences</taxon>
        <taxon>metagenomes</taxon>
        <taxon>ecological metagenomes</taxon>
    </lineage>
</organism>
<name>A0A381S9S7_9ZZZZ</name>
<sequence length="62" mass="7157">MYGLLKAILITSLVIGTIVLPAYIWRSIDRESYENFLLHSVSPLSQKSRNTILRQRNQNPMP</sequence>